<organism evidence="2 3">
    <name type="scientific">Aspergillus ellipticus CBS 707.79</name>
    <dbReference type="NCBI Taxonomy" id="1448320"/>
    <lineage>
        <taxon>Eukaryota</taxon>
        <taxon>Fungi</taxon>
        <taxon>Dikarya</taxon>
        <taxon>Ascomycota</taxon>
        <taxon>Pezizomycotina</taxon>
        <taxon>Eurotiomycetes</taxon>
        <taxon>Eurotiomycetidae</taxon>
        <taxon>Eurotiales</taxon>
        <taxon>Aspergillaceae</taxon>
        <taxon>Aspergillus</taxon>
        <taxon>Aspergillus subgen. Circumdati</taxon>
    </lineage>
</organism>
<proteinExistence type="predicted"/>
<evidence type="ECO:0000313" key="2">
    <source>
        <dbReference type="EMBL" id="PYH99087.1"/>
    </source>
</evidence>
<protein>
    <submittedName>
        <fullName evidence="2">Uncharacterized protein</fullName>
    </submittedName>
</protein>
<reference evidence="2 3" key="1">
    <citation type="submission" date="2018-02" db="EMBL/GenBank/DDBJ databases">
        <title>The genomes of Aspergillus section Nigri reveals drivers in fungal speciation.</title>
        <authorList>
            <consortium name="DOE Joint Genome Institute"/>
            <person name="Vesth T.C."/>
            <person name="Nybo J."/>
            <person name="Theobald S."/>
            <person name="Brandl J."/>
            <person name="Frisvad J.C."/>
            <person name="Nielsen K.F."/>
            <person name="Lyhne E.K."/>
            <person name="Kogle M.E."/>
            <person name="Kuo A."/>
            <person name="Riley R."/>
            <person name="Clum A."/>
            <person name="Nolan M."/>
            <person name="Lipzen A."/>
            <person name="Salamov A."/>
            <person name="Henrissat B."/>
            <person name="Wiebenga A."/>
            <person name="De vries R.P."/>
            <person name="Grigoriev I.V."/>
            <person name="Mortensen U.H."/>
            <person name="Andersen M.R."/>
            <person name="Baker S.E."/>
        </authorList>
    </citation>
    <scope>NUCLEOTIDE SEQUENCE [LARGE SCALE GENOMIC DNA]</scope>
    <source>
        <strain evidence="2 3">CBS 707.79</strain>
    </source>
</reference>
<dbReference type="PROSITE" id="PS51257">
    <property type="entry name" value="PROKAR_LIPOPROTEIN"/>
    <property type="match status" value="1"/>
</dbReference>
<evidence type="ECO:0000256" key="1">
    <source>
        <dbReference type="SAM" id="Phobius"/>
    </source>
</evidence>
<keyword evidence="3" id="KW-1185">Reference proteome</keyword>
<dbReference type="VEuPathDB" id="FungiDB:BO71DRAFT_479802"/>
<feature type="transmembrane region" description="Helical" evidence="1">
    <location>
        <begin position="6"/>
        <end position="29"/>
    </location>
</feature>
<accession>A0A319DY19</accession>
<keyword evidence="1" id="KW-0472">Membrane</keyword>
<gene>
    <name evidence="2" type="ORF">BO71DRAFT_479802</name>
</gene>
<dbReference type="OrthoDB" id="4159814at2759"/>
<dbReference type="EMBL" id="KZ825805">
    <property type="protein sequence ID" value="PYH99087.1"/>
    <property type="molecule type" value="Genomic_DNA"/>
</dbReference>
<dbReference type="Proteomes" id="UP000247810">
    <property type="component" value="Unassembled WGS sequence"/>
</dbReference>
<evidence type="ECO:0000313" key="3">
    <source>
        <dbReference type="Proteomes" id="UP000247810"/>
    </source>
</evidence>
<keyword evidence="1" id="KW-0812">Transmembrane</keyword>
<sequence>MISRSAIIVFVILGCIVFTLIGYSIHSLATNGFRNTERRQEIPHEQAVYMRQLRLRDLHWLARDHGLKYDPQGNQSIGVQGQVLHTG</sequence>
<keyword evidence="1" id="KW-1133">Transmembrane helix</keyword>
<dbReference type="AlphaFoldDB" id="A0A319DY19"/>
<name>A0A319DY19_9EURO</name>